<dbReference type="AlphaFoldDB" id="U7VDP0"/>
<feature type="domain" description="ABC transmembrane type-1" evidence="8">
    <location>
        <begin position="74"/>
        <end position="263"/>
    </location>
</feature>
<gene>
    <name evidence="9" type="ORF">HMPREF0202_00868</name>
</gene>
<keyword evidence="10" id="KW-1185">Reference proteome</keyword>
<evidence type="ECO:0000256" key="6">
    <source>
        <dbReference type="ARBA" id="ARBA00023136"/>
    </source>
</evidence>
<dbReference type="RefSeq" id="WP_023050413.1">
    <property type="nucleotide sequence ID" value="NZ_CP173065.2"/>
</dbReference>
<evidence type="ECO:0000256" key="2">
    <source>
        <dbReference type="ARBA" id="ARBA00022448"/>
    </source>
</evidence>
<sequence length="278" mass="31290">MKKKKTSELLFNTLNHTVFVVITLIVLVPLLLVVLSSFKTPEQIAQGYHLSLPAPFSLDNYKEVFKNGNVLTGFKNSMLLVLGTITINVILSSMVAYSLSRFEFKLKKVYFFLFSFSMLIPSFIAEITRFGIIGRLGIYDTLLAPMVIYISTDILQIYVYKQFIDQIPYSLDESARIDGCSYFKIYWKVIFPLILPATATLIILKSVDVLNDMFTPYLYMPSAANATLTTMLMNYVGRSGSWAKLSAAIVIVMLPTVIMYLIFKKKILSGIVAGAVKE</sequence>
<evidence type="ECO:0000256" key="5">
    <source>
        <dbReference type="ARBA" id="ARBA00022989"/>
    </source>
</evidence>
<dbReference type="EMBL" id="AXZF01000031">
    <property type="protein sequence ID" value="ERT69234.1"/>
    <property type="molecule type" value="Genomic_DNA"/>
</dbReference>
<evidence type="ECO:0000256" key="4">
    <source>
        <dbReference type="ARBA" id="ARBA00022692"/>
    </source>
</evidence>
<feature type="transmembrane region" description="Helical" evidence="7">
    <location>
        <begin position="78"/>
        <end position="97"/>
    </location>
</feature>
<evidence type="ECO:0000256" key="7">
    <source>
        <dbReference type="RuleBase" id="RU363032"/>
    </source>
</evidence>
<dbReference type="PROSITE" id="PS50928">
    <property type="entry name" value="ABC_TM1"/>
    <property type="match status" value="1"/>
</dbReference>
<keyword evidence="4 7" id="KW-0812">Transmembrane</keyword>
<evidence type="ECO:0000256" key="1">
    <source>
        <dbReference type="ARBA" id="ARBA00004651"/>
    </source>
</evidence>
<dbReference type="GO" id="GO:0005886">
    <property type="term" value="C:plasma membrane"/>
    <property type="evidence" value="ECO:0007669"/>
    <property type="project" value="UniProtKB-SubCell"/>
</dbReference>
<feature type="transmembrane region" description="Helical" evidence="7">
    <location>
        <begin position="109"/>
        <end position="132"/>
    </location>
</feature>
<comment type="similarity">
    <text evidence="7">Belongs to the binding-protein-dependent transport system permease family.</text>
</comment>
<organism evidence="9 10">
    <name type="scientific">Cetobacterium somerae ATCC BAA-474</name>
    <dbReference type="NCBI Taxonomy" id="1319815"/>
    <lineage>
        <taxon>Bacteria</taxon>
        <taxon>Fusobacteriati</taxon>
        <taxon>Fusobacteriota</taxon>
        <taxon>Fusobacteriia</taxon>
        <taxon>Fusobacteriales</taxon>
        <taxon>Fusobacteriaceae</taxon>
        <taxon>Cetobacterium</taxon>
    </lineage>
</organism>
<dbReference type="GO" id="GO:0055085">
    <property type="term" value="P:transmembrane transport"/>
    <property type="evidence" value="ECO:0007669"/>
    <property type="project" value="InterPro"/>
</dbReference>
<dbReference type="eggNOG" id="COG0395">
    <property type="taxonomic scope" value="Bacteria"/>
</dbReference>
<dbReference type="SUPFAM" id="SSF161098">
    <property type="entry name" value="MetI-like"/>
    <property type="match status" value="1"/>
</dbReference>
<keyword evidence="2 7" id="KW-0813">Transport</keyword>
<accession>U7VDP0</accession>
<proteinExistence type="inferred from homology"/>
<dbReference type="Proteomes" id="UP000017081">
    <property type="component" value="Unassembled WGS sequence"/>
</dbReference>
<dbReference type="InterPro" id="IPR035906">
    <property type="entry name" value="MetI-like_sf"/>
</dbReference>
<comment type="subcellular location">
    <subcellularLocation>
        <location evidence="1 7">Cell membrane</location>
        <topology evidence="1 7">Multi-pass membrane protein</topology>
    </subcellularLocation>
</comment>
<evidence type="ECO:0000259" key="8">
    <source>
        <dbReference type="PROSITE" id="PS50928"/>
    </source>
</evidence>
<dbReference type="Pfam" id="PF00528">
    <property type="entry name" value="BPD_transp_1"/>
    <property type="match status" value="1"/>
</dbReference>
<feature type="transmembrane region" description="Helical" evidence="7">
    <location>
        <begin position="185"/>
        <end position="204"/>
    </location>
</feature>
<dbReference type="HOGENOM" id="CLU_016047_1_2_0"/>
<dbReference type="PANTHER" id="PTHR43744:SF3">
    <property type="entry name" value="LACTOSE TRANSPORT SYSTEM PERMEASE PROTEIN LACG"/>
    <property type="match status" value="1"/>
</dbReference>
<dbReference type="Gene3D" id="1.10.3720.10">
    <property type="entry name" value="MetI-like"/>
    <property type="match status" value="1"/>
</dbReference>
<dbReference type="PANTHER" id="PTHR43744">
    <property type="entry name" value="ABC TRANSPORTER PERMEASE PROTEIN MG189-RELATED-RELATED"/>
    <property type="match status" value="1"/>
</dbReference>
<keyword evidence="5 7" id="KW-1133">Transmembrane helix</keyword>
<dbReference type="STRING" id="1319815.HMPREF0202_00868"/>
<comment type="caution">
    <text evidence="9">The sequence shown here is derived from an EMBL/GenBank/DDBJ whole genome shotgun (WGS) entry which is preliminary data.</text>
</comment>
<evidence type="ECO:0000313" key="9">
    <source>
        <dbReference type="EMBL" id="ERT69234.1"/>
    </source>
</evidence>
<dbReference type="InterPro" id="IPR000515">
    <property type="entry name" value="MetI-like"/>
</dbReference>
<keyword evidence="6 7" id="KW-0472">Membrane</keyword>
<name>U7VDP0_9FUSO</name>
<evidence type="ECO:0000256" key="3">
    <source>
        <dbReference type="ARBA" id="ARBA00022475"/>
    </source>
</evidence>
<keyword evidence="3" id="KW-1003">Cell membrane</keyword>
<feature type="transmembrane region" description="Helical" evidence="7">
    <location>
        <begin position="216"/>
        <end position="236"/>
    </location>
</feature>
<reference evidence="9 10" key="1">
    <citation type="submission" date="2013-08" db="EMBL/GenBank/DDBJ databases">
        <authorList>
            <person name="Weinstock G."/>
            <person name="Sodergren E."/>
            <person name="Wylie T."/>
            <person name="Fulton L."/>
            <person name="Fulton R."/>
            <person name="Fronick C."/>
            <person name="O'Laughlin M."/>
            <person name="Godfrey J."/>
            <person name="Miner T."/>
            <person name="Herter B."/>
            <person name="Appelbaum E."/>
            <person name="Cordes M."/>
            <person name="Lek S."/>
            <person name="Wollam A."/>
            <person name="Pepin K.H."/>
            <person name="Palsikar V.B."/>
            <person name="Mitreva M."/>
            <person name="Wilson R.K."/>
        </authorList>
    </citation>
    <scope>NUCLEOTIDE SEQUENCE [LARGE SCALE GENOMIC DNA]</scope>
    <source>
        <strain evidence="9 10">ATCC BAA-474</strain>
    </source>
</reference>
<feature type="transmembrane region" description="Helical" evidence="7">
    <location>
        <begin position="242"/>
        <end position="263"/>
    </location>
</feature>
<protein>
    <recommendedName>
        <fullName evidence="8">ABC transmembrane type-1 domain-containing protein</fullName>
    </recommendedName>
</protein>
<evidence type="ECO:0000313" key="10">
    <source>
        <dbReference type="Proteomes" id="UP000017081"/>
    </source>
</evidence>
<feature type="transmembrane region" description="Helical" evidence="7">
    <location>
        <begin position="12"/>
        <end position="35"/>
    </location>
</feature>
<dbReference type="CDD" id="cd06261">
    <property type="entry name" value="TM_PBP2"/>
    <property type="match status" value="1"/>
</dbReference>